<feature type="binding site" evidence="10 13">
    <location>
        <position position="73"/>
    </location>
    <ligand>
        <name>a divalent metal cation</name>
        <dbReference type="ChEBI" id="CHEBI:60240"/>
    </ligand>
</feature>
<sequence>MAGSLQLKPFLIAPSILSADPLAVGASVDVLKGDFDWLHVDVMDGHFVPNLSYGPAVAKALRRRYPDAVIDVHLMVEPGEDFLDMFLESRPDCLTVHQEACRHLHRALSKIRAAGVRSGVALNPATPVELIKPVLNIADVVLLMSVDPGFGGQSFIPEVTEKAVTLCQLREARGLKFLIEMDGGINAANMAQVRRCGVDVAVMGSAVFGTPDPAATVAKMRLLVDGE</sequence>
<evidence type="ECO:0000256" key="11">
    <source>
        <dbReference type="PIRNR" id="PIRNR001461"/>
    </source>
</evidence>
<accession>A0A6L5YC66</accession>
<comment type="caution">
    <text evidence="15">The sequence shown here is derived from an EMBL/GenBank/DDBJ whole genome shotgun (WGS) entry which is preliminary data.</text>
</comment>
<evidence type="ECO:0000256" key="2">
    <source>
        <dbReference type="ARBA" id="ARBA00001936"/>
    </source>
</evidence>
<evidence type="ECO:0000256" key="5">
    <source>
        <dbReference type="ARBA" id="ARBA00001954"/>
    </source>
</evidence>
<dbReference type="NCBIfam" id="NF004076">
    <property type="entry name" value="PRK05581.1-4"/>
    <property type="match status" value="1"/>
</dbReference>
<keyword evidence="16" id="KW-1185">Reference proteome</keyword>
<dbReference type="SUPFAM" id="SSF51366">
    <property type="entry name" value="Ribulose-phoshate binding barrel"/>
    <property type="match status" value="1"/>
</dbReference>
<evidence type="ECO:0000256" key="1">
    <source>
        <dbReference type="ARBA" id="ARBA00001782"/>
    </source>
</evidence>
<comment type="catalytic activity">
    <reaction evidence="1 10 11">
        <text>D-ribulose 5-phosphate = D-xylulose 5-phosphate</text>
        <dbReference type="Rhea" id="RHEA:13677"/>
        <dbReference type="ChEBI" id="CHEBI:57737"/>
        <dbReference type="ChEBI" id="CHEBI:58121"/>
        <dbReference type="EC" id="5.1.3.1"/>
    </reaction>
</comment>
<dbReference type="GO" id="GO:0019323">
    <property type="term" value="P:pentose catabolic process"/>
    <property type="evidence" value="ECO:0007669"/>
    <property type="project" value="UniProtKB-UniRule"/>
</dbReference>
<evidence type="ECO:0000313" key="15">
    <source>
        <dbReference type="EMBL" id="MST55840.1"/>
    </source>
</evidence>
<keyword evidence="8 10" id="KW-0479">Metal-binding</keyword>
<comment type="cofactor">
    <cofactor evidence="5">
        <name>Fe(2+)</name>
        <dbReference type="ChEBI" id="CHEBI:29033"/>
    </cofactor>
</comment>
<reference evidence="15 16" key="1">
    <citation type="submission" date="2019-08" db="EMBL/GenBank/DDBJ databases">
        <title>In-depth cultivation of the pig gut microbiome towards novel bacterial diversity and tailored functional studies.</title>
        <authorList>
            <person name="Wylensek D."/>
            <person name="Hitch T.C.A."/>
            <person name="Clavel T."/>
        </authorList>
    </citation>
    <scope>NUCLEOTIDE SEQUENCE [LARGE SCALE GENOMIC DNA]</scope>
    <source>
        <strain evidence="15 16">SM-530-WT-4B</strain>
    </source>
</reference>
<keyword evidence="13" id="KW-0862">Zinc</keyword>
<evidence type="ECO:0000256" key="6">
    <source>
        <dbReference type="ARBA" id="ARBA00009541"/>
    </source>
</evidence>
<dbReference type="AlphaFoldDB" id="A0A6L5YC66"/>
<evidence type="ECO:0000256" key="14">
    <source>
        <dbReference type="PIRSR" id="PIRSR001461-3"/>
    </source>
</evidence>
<dbReference type="HAMAP" id="MF_02227">
    <property type="entry name" value="RPE"/>
    <property type="match status" value="1"/>
</dbReference>
<comment type="pathway">
    <text evidence="10">Carbohydrate degradation.</text>
</comment>
<evidence type="ECO:0000256" key="3">
    <source>
        <dbReference type="ARBA" id="ARBA00001941"/>
    </source>
</evidence>
<comment type="cofactor">
    <cofactor evidence="2">
        <name>Mn(2+)</name>
        <dbReference type="ChEBI" id="CHEBI:29035"/>
    </cofactor>
</comment>
<keyword evidence="13" id="KW-0464">Manganese</keyword>
<organism evidence="15 16">
    <name type="scientific">Pyramidobacter porci</name>
    <dbReference type="NCBI Taxonomy" id="2605789"/>
    <lineage>
        <taxon>Bacteria</taxon>
        <taxon>Thermotogati</taxon>
        <taxon>Synergistota</taxon>
        <taxon>Synergistia</taxon>
        <taxon>Synergistales</taxon>
        <taxon>Dethiosulfovibrionaceae</taxon>
        <taxon>Pyramidobacter</taxon>
    </lineage>
</organism>
<dbReference type="GO" id="GO:0006098">
    <property type="term" value="P:pentose-phosphate shunt"/>
    <property type="evidence" value="ECO:0007669"/>
    <property type="project" value="UniProtKB-UniRule"/>
</dbReference>
<feature type="active site" description="Proton acceptor" evidence="10 12">
    <location>
        <position position="41"/>
    </location>
</feature>
<evidence type="ECO:0000256" key="10">
    <source>
        <dbReference type="HAMAP-Rule" id="MF_02227"/>
    </source>
</evidence>
<evidence type="ECO:0000256" key="7">
    <source>
        <dbReference type="ARBA" id="ARBA00013188"/>
    </source>
</evidence>
<keyword evidence="13" id="KW-0170">Cobalt</keyword>
<protein>
    <recommendedName>
        <fullName evidence="7 10">Ribulose-phosphate 3-epimerase</fullName>
        <ecNumber evidence="7 10">5.1.3.1</ecNumber>
    </recommendedName>
</protein>
<dbReference type="InterPro" id="IPR000056">
    <property type="entry name" value="Ribul_P_3_epim-like"/>
</dbReference>
<comment type="cofactor">
    <cofactor evidence="3">
        <name>Co(2+)</name>
        <dbReference type="ChEBI" id="CHEBI:48828"/>
    </cofactor>
</comment>
<feature type="binding site" evidence="10 14">
    <location>
        <position position="73"/>
    </location>
    <ligand>
        <name>substrate</name>
    </ligand>
</feature>
<dbReference type="InterPro" id="IPR013785">
    <property type="entry name" value="Aldolase_TIM"/>
</dbReference>
<dbReference type="CDD" id="cd00429">
    <property type="entry name" value="RPE"/>
    <property type="match status" value="1"/>
</dbReference>
<dbReference type="PIRSF" id="PIRSF001461">
    <property type="entry name" value="RPE"/>
    <property type="match status" value="1"/>
</dbReference>
<keyword evidence="10 11" id="KW-0119">Carbohydrate metabolism</keyword>
<comment type="similarity">
    <text evidence="6 10 11">Belongs to the ribulose-phosphate 3-epimerase family.</text>
</comment>
<dbReference type="PANTHER" id="PTHR11749">
    <property type="entry name" value="RIBULOSE-5-PHOSPHATE-3-EPIMERASE"/>
    <property type="match status" value="1"/>
</dbReference>
<dbReference type="Gene3D" id="3.20.20.70">
    <property type="entry name" value="Aldolase class I"/>
    <property type="match status" value="1"/>
</dbReference>
<evidence type="ECO:0000256" key="4">
    <source>
        <dbReference type="ARBA" id="ARBA00001947"/>
    </source>
</evidence>
<feature type="binding site" evidence="10 14">
    <location>
        <begin position="204"/>
        <end position="205"/>
    </location>
    <ligand>
        <name>substrate</name>
    </ligand>
</feature>
<dbReference type="InterPro" id="IPR011060">
    <property type="entry name" value="RibuloseP-bd_barrel"/>
</dbReference>
<evidence type="ECO:0000256" key="8">
    <source>
        <dbReference type="ARBA" id="ARBA00022723"/>
    </source>
</evidence>
<dbReference type="Proteomes" id="UP000473699">
    <property type="component" value="Unassembled WGS sequence"/>
</dbReference>
<evidence type="ECO:0000256" key="9">
    <source>
        <dbReference type="ARBA" id="ARBA00023235"/>
    </source>
</evidence>
<feature type="binding site" evidence="14">
    <location>
        <position position="184"/>
    </location>
    <ligand>
        <name>substrate</name>
    </ligand>
</feature>
<evidence type="ECO:0000256" key="13">
    <source>
        <dbReference type="PIRSR" id="PIRSR001461-2"/>
    </source>
</evidence>
<dbReference type="GO" id="GO:0004750">
    <property type="term" value="F:D-ribulose-phosphate 3-epimerase activity"/>
    <property type="evidence" value="ECO:0007669"/>
    <property type="project" value="UniProtKB-UniRule"/>
</dbReference>
<comment type="cofactor">
    <cofactor evidence="4">
        <name>Zn(2+)</name>
        <dbReference type="ChEBI" id="CHEBI:29105"/>
    </cofactor>
</comment>
<dbReference type="EMBL" id="VUNH01000007">
    <property type="protein sequence ID" value="MST55840.1"/>
    <property type="molecule type" value="Genomic_DNA"/>
</dbReference>
<dbReference type="GO" id="GO:0046872">
    <property type="term" value="F:metal ion binding"/>
    <property type="evidence" value="ECO:0007669"/>
    <property type="project" value="UniProtKB-UniRule"/>
</dbReference>
<name>A0A6L5YC66_9BACT</name>
<gene>
    <name evidence="10 15" type="primary">rpe</name>
    <name evidence="15" type="ORF">FYJ74_07330</name>
</gene>
<feature type="binding site" evidence="10 14">
    <location>
        <position position="15"/>
    </location>
    <ligand>
        <name>substrate</name>
    </ligand>
</feature>
<comment type="cofactor">
    <cofactor evidence="10 13">
        <name>a divalent metal cation</name>
        <dbReference type="ChEBI" id="CHEBI:60240"/>
    </cofactor>
    <text evidence="10 13">Binds 1 divalent metal cation per subunit.</text>
</comment>
<dbReference type="NCBIfam" id="TIGR01163">
    <property type="entry name" value="rpe"/>
    <property type="match status" value="1"/>
</dbReference>
<dbReference type="InterPro" id="IPR026019">
    <property type="entry name" value="Ribul_P_3_epim"/>
</dbReference>
<dbReference type="Pfam" id="PF00834">
    <property type="entry name" value="Ribul_P_3_epim"/>
    <property type="match status" value="1"/>
</dbReference>
<feature type="binding site" evidence="10 14">
    <location>
        <begin position="149"/>
        <end position="152"/>
    </location>
    <ligand>
        <name>substrate</name>
    </ligand>
</feature>
<dbReference type="GO" id="GO:0005737">
    <property type="term" value="C:cytoplasm"/>
    <property type="evidence" value="ECO:0007669"/>
    <property type="project" value="UniProtKB-ARBA"/>
</dbReference>
<keyword evidence="9 10" id="KW-0413">Isomerase</keyword>
<feature type="binding site" evidence="10 13">
    <location>
        <position position="39"/>
    </location>
    <ligand>
        <name>a divalent metal cation</name>
        <dbReference type="ChEBI" id="CHEBI:60240"/>
    </ligand>
</feature>
<feature type="binding site" evidence="10 13">
    <location>
        <position position="182"/>
    </location>
    <ligand>
        <name>a divalent metal cation</name>
        <dbReference type="ChEBI" id="CHEBI:60240"/>
    </ligand>
</feature>
<comment type="function">
    <text evidence="10">Catalyzes the reversible epimerization of D-ribulose 5-phosphate to D-xylulose 5-phosphate.</text>
</comment>
<feature type="binding site" evidence="10">
    <location>
        <begin position="182"/>
        <end position="184"/>
    </location>
    <ligand>
        <name>substrate</name>
    </ligand>
</feature>
<proteinExistence type="inferred from homology"/>
<dbReference type="RefSeq" id="WP_154528935.1">
    <property type="nucleotide sequence ID" value="NZ_VUNH01000007.1"/>
</dbReference>
<feature type="active site" description="Proton donor" evidence="10 12">
    <location>
        <position position="182"/>
    </location>
</feature>
<dbReference type="FunFam" id="3.20.20.70:FF:000004">
    <property type="entry name" value="Ribulose-phosphate 3-epimerase"/>
    <property type="match status" value="1"/>
</dbReference>
<evidence type="ECO:0000256" key="12">
    <source>
        <dbReference type="PIRSR" id="PIRSR001461-1"/>
    </source>
</evidence>
<dbReference type="PROSITE" id="PS01085">
    <property type="entry name" value="RIBUL_P_3_EPIMER_1"/>
    <property type="match status" value="1"/>
</dbReference>
<evidence type="ECO:0000313" key="16">
    <source>
        <dbReference type="Proteomes" id="UP000473699"/>
    </source>
</evidence>
<dbReference type="EC" id="5.1.3.1" evidence="7 10"/>
<feature type="binding site" evidence="10 13">
    <location>
        <position position="41"/>
    </location>
    <ligand>
        <name>a divalent metal cation</name>
        <dbReference type="ChEBI" id="CHEBI:60240"/>
    </ligand>
</feature>